<feature type="compositionally biased region" description="Polar residues" evidence="1">
    <location>
        <begin position="292"/>
        <end position="305"/>
    </location>
</feature>
<accession>A0A8J2QUZ4</accession>
<dbReference type="InterPro" id="IPR029021">
    <property type="entry name" value="Prot-tyrosine_phosphatase-like"/>
</dbReference>
<sequence>MDPKKKANAAFLMGSYGVLYLSLPPKDALEPLLVHGQCYSLARARDLGFFDFQDFNYQEYERLDKIQGGDLNWIVPDKFLAFIGPVDYNHVSSLYHPPEIYVDYFKENNVQIVMRLNKKLYDSNVFRSHWFTNWLLFDKALSYDSTRGHSLDENLPPWFCHRSSAGTYLFFLNCQPCCRRRMFQDMNRLPVHDYGIYSMVEKANRQRPLVLSKSPSPPPPFQRQNRNDVSTSSRPQASKTREAPGKTAETETSNWNEQLNIVKNVPITKRASREMSESRSRRSGGAGEPRTMRSSRNNTPSVKASTNVITEDNSVKNLGWCCPFRPSSPVPIETLSDARKLLMRSTLYNNETREKKLDSAITVKPQNSNKPSTIQRPIPGTVTKILPTNLSQISRGATQPSNRRRLGRSPSPPQMRIEHSRATNTPPTESFSTRDSKVALTEALSRLKLTRALRPVKAFNIENRAHKIISKEKPKAAPAYPSTFEELKRVKEADPEIDSKLDTKDPGLDDRLRNVYVTSHGRPEDDITREKRKQSEDRPLPSFRGQVPDFDFGLKEPEKIPYGRTTLRQAIDYISSHQINPTEVTAAKIAYEYNLKEDDVVNILKYFKTFEVYLPATKKTPAMFAGPTQLRQKLYKNKLPEIEDKKVEENKEKVKNV</sequence>
<dbReference type="GO" id="GO:0005739">
    <property type="term" value="C:mitochondrion"/>
    <property type="evidence" value="ECO:0007669"/>
    <property type="project" value="TreeGrafter"/>
</dbReference>
<dbReference type="Proteomes" id="UP000789524">
    <property type="component" value="Unassembled WGS sequence"/>
</dbReference>
<gene>
    <name evidence="2" type="ORF">DCHRY22_LOCUS9401</name>
</gene>
<dbReference type="OrthoDB" id="266663at2759"/>
<dbReference type="EMBL" id="CAKASE010000066">
    <property type="protein sequence ID" value="CAG9570715.1"/>
    <property type="molecule type" value="Genomic_DNA"/>
</dbReference>
<feature type="compositionally biased region" description="Polar residues" evidence="1">
    <location>
        <begin position="422"/>
        <end position="431"/>
    </location>
</feature>
<dbReference type="SUPFAM" id="SSF52799">
    <property type="entry name" value="(Phosphotyrosine protein) phosphatases II"/>
    <property type="match status" value="1"/>
</dbReference>
<dbReference type="PANTHER" id="PTHR13338:SF4">
    <property type="entry name" value="NADH DEHYDROGENASE [UBIQUINONE] 1 ALPHA SUBCOMPLEX ASSEMBLY FACTOR 4"/>
    <property type="match status" value="1"/>
</dbReference>
<proteinExistence type="predicted"/>
<comment type="caution">
    <text evidence="2">The sequence shown here is derived from an EMBL/GenBank/DDBJ whole genome shotgun (WGS) entry which is preliminary data.</text>
</comment>
<feature type="region of interest" description="Disordered" evidence="1">
    <location>
        <begin position="388"/>
        <end position="436"/>
    </location>
</feature>
<feature type="compositionally biased region" description="Basic and acidic residues" evidence="1">
    <location>
        <begin position="495"/>
        <end position="513"/>
    </location>
</feature>
<reference evidence="2" key="1">
    <citation type="submission" date="2021-09" db="EMBL/GenBank/DDBJ databases">
        <authorList>
            <person name="Martin H S."/>
        </authorList>
    </citation>
    <scope>NUCLEOTIDE SEQUENCE</scope>
</reference>
<evidence type="ECO:0000256" key="1">
    <source>
        <dbReference type="SAM" id="MobiDB-lite"/>
    </source>
</evidence>
<dbReference type="PANTHER" id="PTHR13338">
    <property type="entry name" value="UPF0240 PROTEIN"/>
    <property type="match status" value="1"/>
</dbReference>
<feature type="compositionally biased region" description="Polar residues" evidence="1">
    <location>
        <begin position="388"/>
        <end position="401"/>
    </location>
</feature>
<keyword evidence="3" id="KW-1185">Reference proteome</keyword>
<dbReference type="Gene3D" id="3.90.190.10">
    <property type="entry name" value="Protein tyrosine phosphatase superfamily"/>
    <property type="match status" value="2"/>
</dbReference>
<dbReference type="AlphaFoldDB" id="A0A8J2QUZ4"/>
<dbReference type="Pfam" id="PF06784">
    <property type="entry name" value="UPF0240"/>
    <property type="match status" value="1"/>
</dbReference>
<dbReference type="InterPro" id="IPR009622">
    <property type="entry name" value="NDUFAF4"/>
</dbReference>
<feature type="region of interest" description="Disordered" evidence="1">
    <location>
        <begin position="209"/>
        <end position="305"/>
    </location>
</feature>
<feature type="region of interest" description="Disordered" evidence="1">
    <location>
        <begin position="495"/>
        <end position="542"/>
    </location>
</feature>
<organism evidence="2 3">
    <name type="scientific">Danaus chrysippus</name>
    <name type="common">African queen</name>
    <dbReference type="NCBI Taxonomy" id="151541"/>
    <lineage>
        <taxon>Eukaryota</taxon>
        <taxon>Metazoa</taxon>
        <taxon>Ecdysozoa</taxon>
        <taxon>Arthropoda</taxon>
        <taxon>Hexapoda</taxon>
        <taxon>Insecta</taxon>
        <taxon>Pterygota</taxon>
        <taxon>Neoptera</taxon>
        <taxon>Endopterygota</taxon>
        <taxon>Lepidoptera</taxon>
        <taxon>Glossata</taxon>
        <taxon>Ditrysia</taxon>
        <taxon>Papilionoidea</taxon>
        <taxon>Nymphalidae</taxon>
        <taxon>Danainae</taxon>
        <taxon>Danaini</taxon>
        <taxon>Danaina</taxon>
        <taxon>Danaus</taxon>
        <taxon>Anosia</taxon>
    </lineage>
</organism>
<feature type="compositionally biased region" description="Basic and acidic residues" evidence="1">
    <location>
        <begin position="271"/>
        <end position="280"/>
    </location>
</feature>
<evidence type="ECO:0000313" key="2">
    <source>
        <dbReference type="EMBL" id="CAG9570715.1"/>
    </source>
</evidence>
<protein>
    <submittedName>
        <fullName evidence="2">(African queen) hypothetical protein</fullName>
    </submittedName>
</protein>
<dbReference type="GO" id="GO:0032981">
    <property type="term" value="P:mitochondrial respiratory chain complex I assembly"/>
    <property type="evidence" value="ECO:0007669"/>
    <property type="project" value="InterPro"/>
</dbReference>
<feature type="compositionally biased region" description="Polar residues" evidence="1">
    <location>
        <begin position="222"/>
        <end position="238"/>
    </location>
</feature>
<feature type="compositionally biased region" description="Basic and acidic residues" evidence="1">
    <location>
        <begin position="521"/>
        <end position="539"/>
    </location>
</feature>
<evidence type="ECO:0000313" key="3">
    <source>
        <dbReference type="Proteomes" id="UP000789524"/>
    </source>
</evidence>
<feature type="compositionally biased region" description="Polar residues" evidence="1">
    <location>
        <begin position="250"/>
        <end position="261"/>
    </location>
</feature>
<name>A0A8J2QUZ4_9NEOP</name>